<dbReference type="STRING" id="68231.AQJ30_15770"/>
<comment type="caution">
    <text evidence="1">The sequence shown here is derived from an EMBL/GenBank/DDBJ whole genome shotgun (WGS) entry which is preliminary data.</text>
</comment>
<evidence type="ECO:0000313" key="1">
    <source>
        <dbReference type="EMBL" id="KUN37740.1"/>
    </source>
</evidence>
<name>A0A101QX46_9ACTN</name>
<evidence type="ECO:0008006" key="3">
    <source>
        <dbReference type="Google" id="ProtNLM"/>
    </source>
</evidence>
<dbReference type="Proteomes" id="UP000053271">
    <property type="component" value="Unassembled WGS sequence"/>
</dbReference>
<accession>A0A101QX46</accession>
<reference evidence="1 2" key="1">
    <citation type="submission" date="2015-10" db="EMBL/GenBank/DDBJ databases">
        <title>Draft genome sequence of Streptomyces longwoodensis DSM 41677, type strain for the species Streptomyces longwoodensis.</title>
        <authorList>
            <person name="Ruckert C."/>
            <person name="Winkler A."/>
            <person name="Kalinowski J."/>
            <person name="Kampfer P."/>
            <person name="Glaeser S."/>
        </authorList>
    </citation>
    <scope>NUCLEOTIDE SEQUENCE [LARGE SCALE GENOMIC DNA]</scope>
    <source>
        <strain evidence="1 2">DSM 41677</strain>
    </source>
</reference>
<dbReference type="RefSeq" id="WP_067233858.1">
    <property type="nucleotide sequence ID" value="NZ_KQ948553.1"/>
</dbReference>
<keyword evidence="2" id="KW-1185">Reference proteome</keyword>
<proteinExistence type="predicted"/>
<gene>
    <name evidence="1" type="ORF">AQJ30_15770</name>
</gene>
<evidence type="ECO:0000313" key="2">
    <source>
        <dbReference type="Proteomes" id="UP000053271"/>
    </source>
</evidence>
<dbReference type="EMBL" id="LMWS01000018">
    <property type="protein sequence ID" value="KUN37740.1"/>
    <property type="molecule type" value="Genomic_DNA"/>
</dbReference>
<dbReference type="GeneID" id="91426056"/>
<organism evidence="1 2">
    <name type="scientific">Streptomyces longwoodensis</name>
    <dbReference type="NCBI Taxonomy" id="68231"/>
    <lineage>
        <taxon>Bacteria</taxon>
        <taxon>Bacillati</taxon>
        <taxon>Actinomycetota</taxon>
        <taxon>Actinomycetes</taxon>
        <taxon>Kitasatosporales</taxon>
        <taxon>Streptomycetaceae</taxon>
        <taxon>Streptomyces</taxon>
    </lineage>
</organism>
<sequence>MRLIPPCVRRRLKRRRHARTWRAMEVFTFNHAPAPTWNRIRTWNDAARIWKRRPEHPHKDSR</sequence>
<dbReference type="AlphaFoldDB" id="A0A101QX46"/>
<protein>
    <recommendedName>
        <fullName evidence="3">Transposase</fullName>
    </recommendedName>
</protein>